<reference evidence="2" key="1">
    <citation type="journal article" date="2023" name="G3 (Bethesda)">
        <title>Genome assembly and association tests identify interacting loci associated with vigor, precocity, and sex in interspecific pistachio rootstocks.</title>
        <authorList>
            <person name="Palmer W."/>
            <person name="Jacygrad E."/>
            <person name="Sagayaradj S."/>
            <person name="Cavanaugh K."/>
            <person name="Han R."/>
            <person name="Bertier L."/>
            <person name="Beede B."/>
            <person name="Kafkas S."/>
            <person name="Golino D."/>
            <person name="Preece J."/>
            <person name="Michelmore R."/>
        </authorList>
    </citation>
    <scope>NUCLEOTIDE SEQUENCE [LARGE SCALE GENOMIC DNA]</scope>
</reference>
<comment type="caution">
    <text evidence="1">The sequence shown here is derived from an EMBL/GenBank/DDBJ whole genome shotgun (WGS) entry which is preliminary data.</text>
</comment>
<dbReference type="Proteomes" id="UP001163603">
    <property type="component" value="Chromosome 7"/>
</dbReference>
<accession>A0ACC0YI67</accession>
<dbReference type="EMBL" id="CM047742">
    <property type="protein sequence ID" value="KAJ0035989.1"/>
    <property type="molecule type" value="Genomic_DNA"/>
</dbReference>
<gene>
    <name evidence="1" type="ORF">Pint_24201</name>
</gene>
<sequence>MAQLAGPDEIESLRIELAEIGRSLRLSFRSFTSSFRSITDVNYAPDDGEEDEEEGGENEMQWVALQRLPTFERINKALFDEKEGDATGKRVVNITKLGPQERHMFIDKLVVDVKIYLYGRGI</sequence>
<evidence type="ECO:0000313" key="1">
    <source>
        <dbReference type="EMBL" id="KAJ0035989.1"/>
    </source>
</evidence>
<proteinExistence type="predicted"/>
<protein>
    <submittedName>
        <fullName evidence="1">Uncharacterized protein</fullName>
    </submittedName>
</protein>
<keyword evidence="2" id="KW-1185">Reference proteome</keyword>
<name>A0ACC0YI67_9ROSI</name>
<evidence type="ECO:0000313" key="2">
    <source>
        <dbReference type="Proteomes" id="UP001163603"/>
    </source>
</evidence>
<organism evidence="1 2">
    <name type="scientific">Pistacia integerrima</name>
    <dbReference type="NCBI Taxonomy" id="434235"/>
    <lineage>
        <taxon>Eukaryota</taxon>
        <taxon>Viridiplantae</taxon>
        <taxon>Streptophyta</taxon>
        <taxon>Embryophyta</taxon>
        <taxon>Tracheophyta</taxon>
        <taxon>Spermatophyta</taxon>
        <taxon>Magnoliopsida</taxon>
        <taxon>eudicotyledons</taxon>
        <taxon>Gunneridae</taxon>
        <taxon>Pentapetalae</taxon>
        <taxon>rosids</taxon>
        <taxon>malvids</taxon>
        <taxon>Sapindales</taxon>
        <taxon>Anacardiaceae</taxon>
        <taxon>Pistacia</taxon>
    </lineage>
</organism>